<evidence type="ECO:0000313" key="4">
    <source>
        <dbReference type="Proteomes" id="UP000199350"/>
    </source>
</evidence>
<evidence type="ECO:0000259" key="2">
    <source>
        <dbReference type="Pfam" id="PF07510"/>
    </source>
</evidence>
<feature type="domain" description="GmrSD restriction endonucleases C-terminal" evidence="2">
    <location>
        <begin position="379"/>
        <end position="519"/>
    </location>
</feature>
<feature type="domain" description="GmrSD restriction endonucleases N-terminal" evidence="1">
    <location>
        <begin position="7"/>
        <end position="189"/>
    </location>
</feature>
<proteinExistence type="predicted"/>
<organism evidence="3 4">
    <name type="scientific">Corynebacterium mycetoides</name>
    <dbReference type="NCBI Taxonomy" id="38302"/>
    <lineage>
        <taxon>Bacteria</taxon>
        <taxon>Bacillati</taxon>
        <taxon>Actinomycetota</taxon>
        <taxon>Actinomycetes</taxon>
        <taxon>Mycobacteriales</taxon>
        <taxon>Corynebacteriaceae</taxon>
        <taxon>Corynebacterium</taxon>
    </lineage>
</organism>
<dbReference type="STRING" id="38302.SAMN04488535_2045"/>
<name>A0A1G9QSG9_9CORY</name>
<dbReference type="InterPro" id="IPR011089">
    <property type="entry name" value="GmrSD_C"/>
</dbReference>
<gene>
    <name evidence="3" type="ORF">SAMN04488535_2045</name>
</gene>
<dbReference type="EMBL" id="LT629700">
    <property type="protein sequence ID" value="SDM13235.1"/>
    <property type="molecule type" value="Genomic_DNA"/>
</dbReference>
<protein>
    <submittedName>
        <fullName evidence="3">Uncharacterized conserved protein, contains ParB-like and HNH nuclease domains</fullName>
    </submittedName>
</protein>
<dbReference type="Pfam" id="PF03235">
    <property type="entry name" value="GmrSD_N"/>
    <property type="match status" value="1"/>
</dbReference>
<keyword evidence="4" id="KW-1185">Reference proteome</keyword>
<reference evidence="4" key="1">
    <citation type="submission" date="2016-10" db="EMBL/GenBank/DDBJ databases">
        <authorList>
            <person name="Varghese N."/>
            <person name="Submissions S."/>
        </authorList>
    </citation>
    <scope>NUCLEOTIDE SEQUENCE [LARGE SCALE GENOMIC DNA]</scope>
    <source>
        <strain evidence="4">DSM 20632</strain>
    </source>
</reference>
<dbReference type="Pfam" id="PF07510">
    <property type="entry name" value="GmrSD_C"/>
    <property type="match status" value="1"/>
</dbReference>
<dbReference type="PANTHER" id="PTHR35149">
    <property type="entry name" value="SLL5132 PROTEIN"/>
    <property type="match status" value="1"/>
</dbReference>
<sequence>MRRAPWTCERLFNDIEEMVDAKRERHFFGSVVGNPEDSFTWVVIDGQQRLTTVSLLILALVHAVRDGEVEEGSEGLAKRLLNNYLLLGDTDKQKFKLKPIKDDQDSYARLFGPPELFNATSNITSNYSYLRDRLRKTHLNADDLWNKGISRLQVMHLDLEPGDDPQRIFETLNSTGLALKESDKIRNLVLMGLPHDEQERVYEKYWNEMEKNVEFRTDTFIRWYLTAQTSRTPKEADVFEAFKDFASKSPKSTPAIVEDMYLFSTFERALTKADTGISAVDRRLRTANMVFGDVVKPFLWLTYRDLKEGVISADDFTALLALIETYIFRRVVVTVASNALNKIFANAYSELRKLRRGEETYSDVLAYMLLSRGHSGRFPDDEEFAEAFRTRDFYHMKLSYRPYLFQMLERGHSLDVADIANYLVQGELTIEHIMPQTLSNAWRDELGADAEDIHRTWVNRIANLTITGYNSQYSNSSFKTKKEMPGGFLQSPYAINNYLKQQNTWGVEQLSERSGHMVARALELWPLPHTDFQPVRDVLQSEPLGEETDFTGVEVSAVEIGGAKTAVKSWADLLVVVFRSWMETHREEVLTAAVSEAMLDTHGGESDVSANAKMREVDPALSVRVNTSTSQKVSLIRRICSAIDFDPDDITLFLKPHSPSGPVAASDPDPTVESPYSEIVALLPLVEEVEGSSIDADETAELRENLISALRGHLPSDPAAVLGGQDLSSFMAARPVETLSAEEVLACFGLLVLIAQIMGGNQMHAQLLSGEIGNLLRRLNNISPAA</sequence>
<dbReference type="AlphaFoldDB" id="A0A1G9QSG9"/>
<dbReference type="PANTHER" id="PTHR35149:SF2">
    <property type="entry name" value="DUF262 DOMAIN-CONTAINING PROTEIN"/>
    <property type="match status" value="1"/>
</dbReference>
<dbReference type="InterPro" id="IPR004919">
    <property type="entry name" value="GmrSD_N"/>
</dbReference>
<evidence type="ECO:0000259" key="1">
    <source>
        <dbReference type="Pfam" id="PF03235"/>
    </source>
</evidence>
<accession>A0A1G9QSG9</accession>
<dbReference type="Proteomes" id="UP000199350">
    <property type="component" value="Chromosome I"/>
</dbReference>
<evidence type="ECO:0000313" key="3">
    <source>
        <dbReference type="EMBL" id="SDM13235.1"/>
    </source>
</evidence>